<keyword evidence="1" id="KW-0808">Transferase</keyword>
<evidence type="ECO:0000313" key="1">
    <source>
        <dbReference type="EMBL" id="SHG57735.1"/>
    </source>
</evidence>
<dbReference type="PANTHER" id="PTHR23416">
    <property type="entry name" value="SIALIC ACID SYNTHASE-RELATED"/>
    <property type="match status" value="1"/>
</dbReference>
<dbReference type="EMBL" id="FQWQ01000001">
    <property type="protein sequence ID" value="SHG57735.1"/>
    <property type="molecule type" value="Genomic_DNA"/>
</dbReference>
<dbReference type="InterPro" id="IPR011004">
    <property type="entry name" value="Trimer_LpxA-like_sf"/>
</dbReference>
<keyword evidence="2" id="KW-1185">Reference proteome</keyword>
<dbReference type="SUPFAM" id="SSF51161">
    <property type="entry name" value="Trimeric LpxA-like enzymes"/>
    <property type="match status" value="1"/>
</dbReference>
<name>A0A1M5KYE8_9BACT</name>
<dbReference type="STRING" id="947013.SAMN04488109_0909"/>
<dbReference type="Gene3D" id="2.160.10.10">
    <property type="entry name" value="Hexapeptide repeat proteins"/>
    <property type="match status" value="1"/>
</dbReference>
<proteinExistence type="predicted"/>
<dbReference type="Pfam" id="PF00132">
    <property type="entry name" value="Hexapep"/>
    <property type="match status" value="1"/>
</dbReference>
<organism evidence="1 2">
    <name type="scientific">Chryseolinea serpens</name>
    <dbReference type="NCBI Taxonomy" id="947013"/>
    <lineage>
        <taxon>Bacteria</taxon>
        <taxon>Pseudomonadati</taxon>
        <taxon>Bacteroidota</taxon>
        <taxon>Cytophagia</taxon>
        <taxon>Cytophagales</taxon>
        <taxon>Fulvivirgaceae</taxon>
        <taxon>Chryseolinea</taxon>
    </lineage>
</organism>
<sequence length="180" mass="19194">MLSKVYARIKKIFEKKRTFGNGIKIGRNVRVADDAKVEIRFGGSIEIGNGSEVLDGALVLTYGGNISIGVNCSINPYTIIYGHGNTRIGDNVLIAGHCMIIPNNHNYRNKNKLIWEQGNSSKGIAIGNDVWIGHGCSILDGVTIGDGAVIAAGSVVNKDVPPYAVYGGSPAKEISNRIPE</sequence>
<dbReference type="InterPro" id="IPR051159">
    <property type="entry name" value="Hexapeptide_acetyltransf"/>
</dbReference>
<evidence type="ECO:0000313" key="2">
    <source>
        <dbReference type="Proteomes" id="UP000184212"/>
    </source>
</evidence>
<dbReference type="RefSeq" id="WP_084137900.1">
    <property type="nucleotide sequence ID" value="NZ_FQWQ01000001.1"/>
</dbReference>
<dbReference type="GO" id="GO:0016740">
    <property type="term" value="F:transferase activity"/>
    <property type="evidence" value="ECO:0007669"/>
    <property type="project" value="UniProtKB-KW"/>
</dbReference>
<dbReference type="AlphaFoldDB" id="A0A1M5KYE8"/>
<gene>
    <name evidence="1" type="ORF">SAMN04488109_0909</name>
</gene>
<protein>
    <submittedName>
        <fullName evidence="1">Acetyltransferase (Isoleucine patch superfamily)</fullName>
    </submittedName>
</protein>
<accession>A0A1M5KYE8</accession>
<dbReference type="PANTHER" id="PTHR23416:SF78">
    <property type="entry name" value="LIPOPOLYSACCHARIDE BIOSYNTHESIS O-ACETYL TRANSFERASE WBBJ-RELATED"/>
    <property type="match status" value="1"/>
</dbReference>
<dbReference type="Proteomes" id="UP000184212">
    <property type="component" value="Unassembled WGS sequence"/>
</dbReference>
<dbReference type="CDD" id="cd04647">
    <property type="entry name" value="LbH_MAT_like"/>
    <property type="match status" value="1"/>
</dbReference>
<reference evidence="1 2" key="1">
    <citation type="submission" date="2016-11" db="EMBL/GenBank/DDBJ databases">
        <authorList>
            <person name="Jaros S."/>
            <person name="Januszkiewicz K."/>
            <person name="Wedrychowicz H."/>
        </authorList>
    </citation>
    <scope>NUCLEOTIDE SEQUENCE [LARGE SCALE GENOMIC DNA]</scope>
    <source>
        <strain evidence="1 2">DSM 24574</strain>
    </source>
</reference>
<dbReference type="InterPro" id="IPR001451">
    <property type="entry name" value="Hexapep"/>
</dbReference>